<dbReference type="Pfam" id="PF01565">
    <property type="entry name" value="FAD_binding_4"/>
    <property type="match status" value="1"/>
</dbReference>
<proteinExistence type="predicted"/>
<dbReference type="Gene3D" id="1.10.45.10">
    <property type="entry name" value="Vanillyl-alcohol Oxidase, Chain A, domain 4"/>
    <property type="match status" value="1"/>
</dbReference>
<dbReference type="Pfam" id="PF02913">
    <property type="entry name" value="FAD-oxidase_C"/>
    <property type="match status" value="1"/>
</dbReference>
<dbReference type="SUPFAM" id="SSF56176">
    <property type="entry name" value="FAD-binding/transporter-associated domain-like"/>
    <property type="match status" value="1"/>
</dbReference>
<keyword evidence="2" id="KW-0285">Flavoprotein</keyword>
<dbReference type="PROSITE" id="PS00198">
    <property type="entry name" value="4FE4S_FER_1"/>
    <property type="match status" value="1"/>
</dbReference>
<dbReference type="InterPro" id="IPR004113">
    <property type="entry name" value="FAD-bd_oxidored_4_C"/>
</dbReference>
<evidence type="ECO:0000256" key="7">
    <source>
        <dbReference type="ARBA" id="ARBA00023014"/>
    </source>
</evidence>
<feature type="domain" description="FAD-binding PCMH-type" evidence="9">
    <location>
        <begin position="33"/>
        <end position="265"/>
    </location>
</feature>
<dbReference type="InterPro" id="IPR016164">
    <property type="entry name" value="FAD-linked_Oxase-like_C"/>
</dbReference>
<comment type="caution">
    <text evidence="10">The sequence shown here is derived from an EMBL/GenBank/DDBJ whole genome shotgun (WGS) entry which is preliminary data.</text>
</comment>
<organism evidence="10 11">
    <name type="scientific">Phytoactinopolyspora halotolerans</name>
    <dbReference type="NCBI Taxonomy" id="1981512"/>
    <lineage>
        <taxon>Bacteria</taxon>
        <taxon>Bacillati</taxon>
        <taxon>Actinomycetota</taxon>
        <taxon>Actinomycetes</taxon>
        <taxon>Jiangellales</taxon>
        <taxon>Jiangellaceae</taxon>
        <taxon>Phytoactinopolyspora</taxon>
    </lineage>
</organism>
<dbReference type="PANTHER" id="PTHR11748">
    <property type="entry name" value="D-LACTATE DEHYDROGENASE"/>
    <property type="match status" value="1"/>
</dbReference>
<keyword evidence="11" id="KW-1185">Reference proteome</keyword>
<dbReference type="GO" id="GO:0071949">
    <property type="term" value="F:FAD binding"/>
    <property type="evidence" value="ECO:0007669"/>
    <property type="project" value="InterPro"/>
</dbReference>
<sequence length="997" mass="106702">MSDLVRALRAAISGEVEDGRAARATFSMDASNYRQVPVAVVFPRDAVELATTVRLCREHAVPITARGAGTSIGGQALGRGIVVDVSRHMNAVVAIDPERRTARVQPGVVLDDLRAAAAEHGLTFGPDPSTHSRCTIGGMIGNDACGSHSVAWGRTADNVLSLDVLTAGGARLTIDRDGVDGARSTHGVRSDDAAAAAEVGRALRELADENLALLRRGFPDLPRRVSGYALDQLLPENGRNVLRALVGSEGTCVLVAEAEVRLVPLPAATTLMVAGFTDDVAAADAVPEVLPMKPLTVEGMGADLIDALLVRGRRPAALDALPEGGGWLFVEVGGDDAADARRRGEEMADRLRRVCGARTALVQDPATQRQLWSIREAAAGTATRMAGGAEAWPGWEDAAVPPENLGSYLREFRTLLRAHGLHGIPYGHFGEGCVHVRIDFALASADGRADFRSFIEDAADLVVKHGGSLSGEHGDGQARAELLPRMYSAEMIALFERFKAVWDPDDLLNPGILVRPRSLDADLRFDGPVRELPITLRYPHDDGSLARAAHRCIGVGKCIDTSSGVMCPSYMVTGREEYTTRGRARLLSEMIRGETIPDGWRSAEVRDALDLCLACKGCLSDCPVNVDMASYKAEFLHQHYARRLRPASHYALGFLPLWARLASLAPGAVNTLLSGRGTASLLKRAGGVAPERSLPRFAKETFRRALRRRTGTTVGRTRSARDDVVRRGIVRRGLIRRGLVRRGAADSGVSGAATTSGARPAVVLWPDTFTNFLSPEVGLDAVRVLEHAGFEVRLPGASVCCGLTWISTGQLGVARRLLRRTVRVLDAELRAGTPIVGLEPSCLAVLRHDARDLLADDELRGLPDRVQTLAGFLEQHAPEMELPSLGATAITQQHCHQHAVFGNTADERILRKAGVRNQTLDSGCCGLAGNFGMERGHHDVSVAAANRVLVPAVDAAPQETLVLADGFSCRTQIAELTDRRALHLAQVLARAIDPTGE</sequence>
<dbReference type="PANTHER" id="PTHR11748:SF119">
    <property type="entry name" value="D-2-HYDROXYGLUTARATE DEHYDROGENASE"/>
    <property type="match status" value="1"/>
</dbReference>
<keyword evidence="5" id="KW-0560">Oxidoreductase</keyword>
<evidence type="ECO:0000259" key="9">
    <source>
        <dbReference type="PROSITE" id="PS51387"/>
    </source>
</evidence>
<dbReference type="PROSITE" id="PS51387">
    <property type="entry name" value="FAD_PCMH"/>
    <property type="match status" value="1"/>
</dbReference>
<dbReference type="RefSeq" id="WP_163743580.1">
    <property type="nucleotide sequence ID" value="NZ_JAAGOA010000024.1"/>
</dbReference>
<dbReference type="InterPro" id="IPR017896">
    <property type="entry name" value="4Fe4S_Fe-S-bd"/>
</dbReference>
<dbReference type="Pfam" id="PF02754">
    <property type="entry name" value="CCG"/>
    <property type="match status" value="1"/>
</dbReference>
<keyword evidence="6" id="KW-0408">Iron</keyword>
<evidence type="ECO:0000256" key="3">
    <source>
        <dbReference type="ARBA" id="ARBA00022723"/>
    </source>
</evidence>
<dbReference type="InterPro" id="IPR016166">
    <property type="entry name" value="FAD-bd_PCMH"/>
</dbReference>
<evidence type="ECO:0000313" key="11">
    <source>
        <dbReference type="Proteomes" id="UP000475214"/>
    </source>
</evidence>
<evidence type="ECO:0000313" key="10">
    <source>
        <dbReference type="EMBL" id="NEE03668.1"/>
    </source>
</evidence>
<dbReference type="InterPro" id="IPR006094">
    <property type="entry name" value="Oxid_FAD_bind_N"/>
</dbReference>
<dbReference type="Gene3D" id="3.30.70.2740">
    <property type="match status" value="1"/>
</dbReference>
<keyword evidence="7" id="KW-0411">Iron-sulfur</keyword>
<keyword evidence="4" id="KW-0274">FAD</keyword>
<evidence type="ECO:0000256" key="1">
    <source>
        <dbReference type="ARBA" id="ARBA00001974"/>
    </source>
</evidence>
<accession>A0A6L9SGC9</accession>
<dbReference type="SUPFAM" id="SSF46548">
    <property type="entry name" value="alpha-helical ferredoxin"/>
    <property type="match status" value="1"/>
</dbReference>
<evidence type="ECO:0000259" key="8">
    <source>
        <dbReference type="PROSITE" id="PS51379"/>
    </source>
</evidence>
<dbReference type="SUPFAM" id="SSF55103">
    <property type="entry name" value="FAD-linked oxidases, C-terminal domain"/>
    <property type="match status" value="1"/>
</dbReference>
<dbReference type="AlphaFoldDB" id="A0A6L9SGC9"/>
<evidence type="ECO:0000256" key="2">
    <source>
        <dbReference type="ARBA" id="ARBA00022630"/>
    </source>
</evidence>
<dbReference type="InterPro" id="IPR016171">
    <property type="entry name" value="Vanillyl_alc_oxidase_C-sub2"/>
</dbReference>
<gene>
    <name evidence="10" type="ORF">G1H10_26215</name>
</gene>
<dbReference type="Gene3D" id="3.30.465.10">
    <property type="match status" value="1"/>
</dbReference>
<dbReference type="PROSITE" id="PS51379">
    <property type="entry name" value="4FE4S_FER_2"/>
    <property type="match status" value="1"/>
</dbReference>
<evidence type="ECO:0000256" key="4">
    <source>
        <dbReference type="ARBA" id="ARBA00022827"/>
    </source>
</evidence>
<dbReference type="InterPro" id="IPR016169">
    <property type="entry name" value="FAD-bd_PCMH_sub2"/>
</dbReference>
<dbReference type="InterPro" id="IPR004017">
    <property type="entry name" value="Cys_rich_dom"/>
</dbReference>
<evidence type="ECO:0000256" key="5">
    <source>
        <dbReference type="ARBA" id="ARBA00023002"/>
    </source>
</evidence>
<dbReference type="GO" id="GO:0008720">
    <property type="term" value="F:D-lactate dehydrogenase (NAD+) activity"/>
    <property type="evidence" value="ECO:0007669"/>
    <property type="project" value="TreeGrafter"/>
</dbReference>
<dbReference type="GO" id="GO:0004458">
    <property type="term" value="F:D-lactate dehydrogenase (cytochrome) activity"/>
    <property type="evidence" value="ECO:0007669"/>
    <property type="project" value="TreeGrafter"/>
</dbReference>
<dbReference type="InterPro" id="IPR017900">
    <property type="entry name" value="4Fe4S_Fe_S_CS"/>
</dbReference>
<feature type="domain" description="4Fe-4S ferredoxin-type" evidence="8">
    <location>
        <begin position="601"/>
        <end position="632"/>
    </location>
</feature>
<comment type="cofactor">
    <cofactor evidence="1">
        <name>FAD</name>
        <dbReference type="ChEBI" id="CHEBI:57692"/>
    </cofactor>
</comment>
<evidence type="ECO:0000256" key="6">
    <source>
        <dbReference type="ARBA" id="ARBA00023004"/>
    </source>
</evidence>
<dbReference type="GO" id="GO:1903457">
    <property type="term" value="P:lactate catabolic process"/>
    <property type="evidence" value="ECO:0007669"/>
    <property type="project" value="TreeGrafter"/>
</dbReference>
<dbReference type="GO" id="GO:0051536">
    <property type="term" value="F:iron-sulfur cluster binding"/>
    <property type="evidence" value="ECO:0007669"/>
    <property type="project" value="UniProtKB-KW"/>
</dbReference>
<protein>
    <submittedName>
        <fullName evidence="10">FAD-binding protein</fullName>
    </submittedName>
</protein>
<dbReference type="Pfam" id="PF13183">
    <property type="entry name" value="Fer4_8"/>
    <property type="match status" value="1"/>
</dbReference>
<dbReference type="InterPro" id="IPR036318">
    <property type="entry name" value="FAD-bd_PCMH-like_sf"/>
</dbReference>
<dbReference type="Proteomes" id="UP000475214">
    <property type="component" value="Unassembled WGS sequence"/>
</dbReference>
<dbReference type="GO" id="GO:0046872">
    <property type="term" value="F:metal ion binding"/>
    <property type="evidence" value="ECO:0007669"/>
    <property type="project" value="UniProtKB-KW"/>
</dbReference>
<name>A0A6L9SGC9_9ACTN</name>
<keyword evidence="3" id="KW-0479">Metal-binding</keyword>
<reference evidence="10 11" key="1">
    <citation type="submission" date="2020-02" db="EMBL/GenBank/DDBJ databases">
        <authorList>
            <person name="Li X.-J."/>
            <person name="Han X.-M."/>
        </authorList>
    </citation>
    <scope>NUCLEOTIDE SEQUENCE [LARGE SCALE GENOMIC DNA]</scope>
    <source>
        <strain evidence="10 11">CCTCC AB 2017055</strain>
    </source>
</reference>
<dbReference type="EMBL" id="JAAGOA010000024">
    <property type="protein sequence ID" value="NEE03668.1"/>
    <property type="molecule type" value="Genomic_DNA"/>
</dbReference>